<feature type="region of interest" description="Disordered" evidence="1">
    <location>
        <begin position="1"/>
        <end position="35"/>
    </location>
</feature>
<organism evidence="2">
    <name type="scientific">Ananas comosus var. bracteatus</name>
    <name type="common">red pineapple</name>
    <dbReference type="NCBI Taxonomy" id="296719"/>
    <lineage>
        <taxon>Eukaryota</taxon>
        <taxon>Viridiplantae</taxon>
        <taxon>Streptophyta</taxon>
        <taxon>Embryophyta</taxon>
        <taxon>Tracheophyta</taxon>
        <taxon>Spermatophyta</taxon>
        <taxon>Magnoliopsida</taxon>
        <taxon>Liliopsida</taxon>
        <taxon>Poales</taxon>
        <taxon>Bromeliaceae</taxon>
        <taxon>Bromelioideae</taxon>
        <taxon>Ananas</taxon>
    </lineage>
</organism>
<gene>
    <name evidence="2" type="ORF">CB5_LOCUS30885</name>
</gene>
<dbReference type="AlphaFoldDB" id="A0A6V7QWN4"/>
<feature type="compositionally biased region" description="Polar residues" evidence="1">
    <location>
        <begin position="1"/>
        <end position="14"/>
    </location>
</feature>
<feature type="compositionally biased region" description="Low complexity" evidence="1">
    <location>
        <begin position="23"/>
        <end position="35"/>
    </location>
</feature>
<dbReference type="EMBL" id="CAJEUB010000058">
    <property type="protein sequence ID" value="CAD1847674.1"/>
    <property type="molecule type" value="Genomic_DNA"/>
</dbReference>
<accession>A0A6V7QWN4</accession>
<evidence type="ECO:0000313" key="2">
    <source>
        <dbReference type="EMBL" id="CAD1847674.1"/>
    </source>
</evidence>
<sequence length="114" mass="12779">MFWHFSNQIKQASANKEEEQEKTTTTTTTTTTQQQIIRTPAQETLEIGSCDGFGSDAIDELRGGRSSSRRRRRKEEKVVVILKMDTEIGTDRGGNEPNSSELTSAQAWLEIIST</sequence>
<protein>
    <submittedName>
        <fullName evidence="2">Uncharacterized protein</fullName>
    </submittedName>
</protein>
<reference evidence="2" key="1">
    <citation type="submission" date="2020-07" db="EMBL/GenBank/DDBJ databases">
        <authorList>
            <person name="Lin J."/>
        </authorList>
    </citation>
    <scope>NUCLEOTIDE SEQUENCE</scope>
</reference>
<name>A0A6V7QWN4_ANACO</name>
<proteinExistence type="predicted"/>
<evidence type="ECO:0000256" key="1">
    <source>
        <dbReference type="SAM" id="MobiDB-lite"/>
    </source>
</evidence>